<evidence type="ECO:0000256" key="3">
    <source>
        <dbReference type="ARBA" id="ARBA00022692"/>
    </source>
</evidence>
<feature type="transmembrane region" description="Helical" evidence="6">
    <location>
        <begin position="28"/>
        <end position="45"/>
    </location>
</feature>
<dbReference type="Pfam" id="PF03741">
    <property type="entry name" value="TerC"/>
    <property type="match status" value="1"/>
</dbReference>
<dbReference type="EMBL" id="CP029077">
    <property type="protein sequence ID" value="QED23695.1"/>
    <property type="molecule type" value="Genomic_DNA"/>
</dbReference>
<keyword evidence="5 6" id="KW-0472">Membrane</keyword>
<dbReference type="RefSeq" id="WP_146820977.1">
    <property type="nucleotide sequence ID" value="NZ_CP029077.1"/>
</dbReference>
<feature type="transmembrane region" description="Helical" evidence="6">
    <location>
        <begin position="6"/>
        <end position="21"/>
    </location>
</feature>
<organism evidence="7 8">
    <name type="scientific">Candidatus Deianiraea vastatrix</name>
    <dbReference type="NCBI Taxonomy" id="2163644"/>
    <lineage>
        <taxon>Bacteria</taxon>
        <taxon>Pseudomonadati</taxon>
        <taxon>Pseudomonadota</taxon>
        <taxon>Alphaproteobacteria</taxon>
        <taxon>Rickettsiales</taxon>
        <taxon>Candidatus Deianiraeaceae</taxon>
        <taxon>Candidatus Deianiraea</taxon>
    </lineage>
</organism>
<accession>A0A5B8XFJ9</accession>
<dbReference type="PANTHER" id="PTHR30238">
    <property type="entry name" value="MEMBRANE BOUND PREDICTED REDOX MODULATOR"/>
    <property type="match status" value="1"/>
</dbReference>
<feature type="transmembrane region" description="Helical" evidence="6">
    <location>
        <begin position="155"/>
        <end position="176"/>
    </location>
</feature>
<evidence type="ECO:0000256" key="2">
    <source>
        <dbReference type="ARBA" id="ARBA00007511"/>
    </source>
</evidence>
<evidence type="ECO:0000313" key="7">
    <source>
        <dbReference type="EMBL" id="QED23695.1"/>
    </source>
</evidence>
<keyword evidence="3 6" id="KW-0812">Transmembrane</keyword>
<dbReference type="InterPro" id="IPR005496">
    <property type="entry name" value="Integral_membrane_TerC"/>
</dbReference>
<evidence type="ECO:0000256" key="6">
    <source>
        <dbReference type="SAM" id="Phobius"/>
    </source>
</evidence>
<gene>
    <name evidence="7" type="ORF">Deia_00908</name>
</gene>
<feature type="transmembrane region" description="Helical" evidence="6">
    <location>
        <begin position="51"/>
        <end position="76"/>
    </location>
</feature>
<dbReference type="OrthoDB" id="9783692at2"/>
<evidence type="ECO:0000256" key="1">
    <source>
        <dbReference type="ARBA" id="ARBA00004141"/>
    </source>
</evidence>
<feature type="transmembrane region" description="Helical" evidence="6">
    <location>
        <begin position="188"/>
        <end position="207"/>
    </location>
</feature>
<feature type="transmembrane region" description="Helical" evidence="6">
    <location>
        <begin position="214"/>
        <end position="234"/>
    </location>
</feature>
<feature type="transmembrane region" description="Helical" evidence="6">
    <location>
        <begin position="240"/>
        <end position="257"/>
    </location>
</feature>
<evidence type="ECO:0000313" key="8">
    <source>
        <dbReference type="Proteomes" id="UP000321934"/>
    </source>
</evidence>
<dbReference type="GO" id="GO:0016020">
    <property type="term" value="C:membrane"/>
    <property type="evidence" value="ECO:0007669"/>
    <property type="project" value="UniProtKB-SubCell"/>
</dbReference>
<reference evidence="7 8" key="1">
    <citation type="journal article" date="2019" name="ISME J.">
        <title>Deianiraea, an extracellular bacterium associated with the ciliate Paramecium, suggests an alternative scenario for the evolution of Rickettsiales.</title>
        <authorList>
            <person name="Castelli M."/>
            <person name="Sabaneyeva E."/>
            <person name="Lanzoni O."/>
            <person name="Lebedeva N."/>
            <person name="Floriano A.M."/>
            <person name="Gaiarsa S."/>
            <person name="Benken K."/>
            <person name="Modeo L."/>
            <person name="Bandi C."/>
            <person name="Potekhin A."/>
            <person name="Sassera D."/>
            <person name="Petroni G."/>
        </authorList>
    </citation>
    <scope>NUCLEOTIDE SEQUENCE [LARGE SCALE GENOMIC DNA]</scope>
    <source>
        <strain evidence="7">CyL4-1</strain>
    </source>
</reference>
<protein>
    <submittedName>
        <fullName evidence="7">TerC-related integral membrane protein</fullName>
    </submittedName>
</protein>
<feature type="transmembrane region" description="Helical" evidence="6">
    <location>
        <begin position="88"/>
        <end position="108"/>
    </location>
</feature>
<keyword evidence="4 6" id="KW-1133">Transmembrane helix</keyword>
<dbReference type="AlphaFoldDB" id="A0A5B8XFJ9"/>
<dbReference type="PANTHER" id="PTHR30238:SF4">
    <property type="entry name" value="SLL1022 PROTEIN"/>
    <property type="match status" value="1"/>
</dbReference>
<evidence type="ECO:0000256" key="5">
    <source>
        <dbReference type="ARBA" id="ARBA00023136"/>
    </source>
</evidence>
<name>A0A5B8XFJ9_9RICK</name>
<dbReference type="Proteomes" id="UP000321934">
    <property type="component" value="Chromosome"/>
</dbReference>
<comment type="subcellular location">
    <subcellularLocation>
        <location evidence="1">Membrane</location>
        <topology evidence="1">Multi-pass membrane protein</topology>
    </subcellularLocation>
</comment>
<feature type="transmembrane region" description="Helical" evidence="6">
    <location>
        <begin position="114"/>
        <end position="134"/>
    </location>
</feature>
<keyword evidence="8" id="KW-1185">Reference proteome</keyword>
<comment type="similarity">
    <text evidence="2">Belongs to the TerC family.</text>
</comment>
<sequence>MLYEVLIGFFIVITGIDFLYPKRYYRNLLLYFICLICFSGLLFKASGAEEVIHFGSVYLVEMMLSIDNVFAFIVIVSAFRLDRRGEMIVVNAGVIIAILMRVIFISIGVKIYDIWYIERLMGLFLVITGVKMVLMRGKEGQSWLMARIKDKGRDYGLIIAIICVGIMDVVFAIDSVPVALSLTRNEDAIIFANVFSIMGIRGLFFIMKEAGQRFNFLENGICYVLVFIGCKMLLSIHIGILLSVSIIIGIFLCSMGVERYRLVKS</sequence>
<proteinExistence type="inferred from homology"/>
<evidence type="ECO:0000256" key="4">
    <source>
        <dbReference type="ARBA" id="ARBA00022989"/>
    </source>
</evidence>